<dbReference type="InterPro" id="IPR029016">
    <property type="entry name" value="GAF-like_dom_sf"/>
</dbReference>
<accession>A0A543CIN2</accession>
<name>A0A543CIN2_9ACTN</name>
<evidence type="ECO:0000259" key="1">
    <source>
        <dbReference type="Pfam" id="PF13185"/>
    </source>
</evidence>
<gene>
    <name evidence="2" type="ORF">FB559_2498</name>
</gene>
<dbReference type="AlphaFoldDB" id="A0A543CIN2"/>
<sequence>MAVDRVRLTGALAKIVADPSWTGEFPKRLCGACSAALPVDGVGLSLIVHDRPDSRVLLGASDQRGARIEELQFGLGEGPCVSAFTAGRPVLVPDLRAHDAAVRWPMFTREAVRSGIGAVFAFPLQIGAIGIGVLDCHRSRAGPLAEVAEALAVTDAVTMALLNAQTPGWDGADTDVDLFDLSWRNHAVVHQATGALSADLGISIAEALVRLRAHAFRYSRLVDAVADDVLAGRLQLAR</sequence>
<organism evidence="2 3">
    <name type="scientific">Actinoallomurus bryophytorum</name>
    <dbReference type="NCBI Taxonomy" id="1490222"/>
    <lineage>
        <taxon>Bacteria</taxon>
        <taxon>Bacillati</taxon>
        <taxon>Actinomycetota</taxon>
        <taxon>Actinomycetes</taxon>
        <taxon>Streptosporangiales</taxon>
        <taxon>Thermomonosporaceae</taxon>
        <taxon>Actinoallomurus</taxon>
    </lineage>
</organism>
<dbReference type="Pfam" id="PF13185">
    <property type="entry name" value="GAF_2"/>
    <property type="match status" value="1"/>
</dbReference>
<protein>
    <submittedName>
        <fullName evidence="2">GAF domain-containing protein</fullName>
    </submittedName>
</protein>
<keyword evidence="3" id="KW-1185">Reference proteome</keyword>
<dbReference type="Proteomes" id="UP000316096">
    <property type="component" value="Unassembled WGS sequence"/>
</dbReference>
<evidence type="ECO:0000313" key="3">
    <source>
        <dbReference type="Proteomes" id="UP000316096"/>
    </source>
</evidence>
<comment type="caution">
    <text evidence="2">The sequence shown here is derived from an EMBL/GenBank/DDBJ whole genome shotgun (WGS) entry which is preliminary data.</text>
</comment>
<reference evidence="2 3" key="1">
    <citation type="submission" date="2019-06" db="EMBL/GenBank/DDBJ databases">
        <title>Sequencing the genomes of 1000 actinobacteria strains.</title>
        <authorList>
            <person name="Klenk H.-P."/>
        </authorList>
    </citation>
    <scope>NUCLEOTIDE SEQUENCE [LARGE SCALE GENOMIC DNA]</scope>
    <source>
        <strain evidence="2 3">DSM 102200</strain>
    </source>
</reference>
<proteinExistence type="predicted"/>
<dbReference type="InterPro" id="IPR003018">
    <property type="entry name" value="GAF"/>
</dbReference>
<feature type="domain" description="GAF" evidence="1">
    <location>
        <begin position="32"/>
        <end position="138"/>
    </location>
</feature>
<evidence type="ECO:0000313" key="2">
    <source>
        <dbReference type="EMBL" id="TQL96945.1"/>
    </source>
</evidence>
<dbReference type="Gene3D" id="3.30.450.40">
    <property type="match status" value="1"/>
</dbReference>
<dbReference type="OrthoDB" id="7466251at2"/>
<dbReference type="EMBL" id="VFOZ01000001">
    <property type="protein sequence ID" value="TQL96945.1"/>
    <property type="molecule type" value="Genomic_DNA"/>
</dbReference>
<dbReference type="SUPFAM" id="SSF55781">
    <property type="entry name" value="GAF domain-like"/>
    <property type="match status" value="1"/>
</dbReference>